<dbReference type="CDD" id="cd00063">
    <property type="entry name" value="FN3"/>
    <property type="match status" value="3"/>
</dbReference>
<keyword evidence="12" id="KW-0393">Immunoglobulin domain</keyword>
<evidence type="ECO:0000256" key="1">
    <source>
        <dbReference type="ARBA" id="ARBA00004651"/>
    </source>
</evidence>
<keyword evidence="13" id="KW-0175">Coiled coil</keyword>
<evidence type="ECO:0000256" key="4">
    <source>
        <dbReference type="ARBA" id="ARBA00022692"/>
    </source>
</evidence>
<comment type="caution">
    <text evidence="19">The sequence shown here is derived from an EMBL/GenBank/DDBJ whole genome shotgun (WGS) entry which is preliminary data.</text>
</comment>
<dbReference type="PROSITE" id="PS50835">
    <property type="entry name" value="IG_LIKE"/>
    <property type="match status" value="2"/>
</dbReference>
<keyword evidence="10" id="KW-0325">Glycoprotein</keyword>
<dbReference type="InterPro" id="IPR003598">
    <property type="entry name" value="Ig_sub2"/>
</dbReference>
<comment type="similarity">
    <text evidence="2">Belongs to the G-protein coupled receptor 3 family.</text>
</comment>
<dbReference type="InterPro" id="IPR028082">
    <property type="entry name" value="Peripla_BP_I"/>
</dbReference>
<feature type="compositionally biased region" description="Polar residues" evidence="14">
    <location>
        <begin position="1426"/>
        <end position="1452"/>
    </location>
</feature>
<dbReference type="Pfam" id="PF18362">
    <property type="entry name" value="THB"/>
    <property type="match status" value="1"/>
</dbReference>
<feature type="domain" description="Fibronectin type-III" evidence="18">
    <location>
        <begin position="1996"/>
        <end position="2095"/>
    </location>
</feature>
<evidence type="ECO:0000256" key="14">
    <source>
        <dbReference type="SAM" id="MobiDB-lite"/>
    </source>
</evidence>
<evidence type="ECO:0000313" key="20">
    <source>
        <dbReference type="Proteomes" id="UP000727407"/>
    </source>
</evidence>
<proteinExistence type="inferred from homology"/>
<dbReference type="InterPro" id="IPR000337">
    <property type="entry name" value="GPCR_3"/>
</dbReference>
<evidence type="ECO:0000256" key="13">
    <source>
        <dbReference type="SAM" id="Coils"/>
    </source>
</evidence>
<feature type="domain" description="Ig-like" evidence="17">
    <location>
        <begin position="1600"/>
        <end position="1692"/>
    </location>
</feature>
<keyword evidence="9 19" id="KW-0675">Receptor</keyword>
<feature type="coiled-coil region" evidence="13">
    <location>
        <begin position="1068"/>
        <end position="1098"/>
    </location>
</feature>
<feature type="compositionally biased region" description="Polar residues" evidence="14">
    <location>
        <begin position="1520"/>
        <end position="1552"/>
    </location>
</feature>
<feature type="compositionally biased region" description="Basic and acidic residues" evidence="14">
    <location>
        <begin position="1577"/>
        <end position="1588"/>
    </location>
</feature>
<dbReference type="PANTHER" id="PTHR24060">
    <property type="entry name" value="METABOTROPIC GLUTAMATE RECEPTOR"/>
    <property type="match status" value="1"/>
</dbReference>
<reference evidence="19" key="1">
    <citation type="submission" date="2020-07" db="EMBL/GenBank/DDBJ databases">
        <title>Clarias magur genome sequencing, assembly and annotation.</title>
        <authorList>
            <person name="Kushwaha B."/>
            <person name="Kumar R."/>
            <person name="Das P."/>
            <person name="Joshi C.G."/>
            <person name="Kumar D."/>
            <person name="Nagpure N.S."/>
            <person name="Pandey M."/>
            <person name="Agarwal S."/>
            <person name="Srivastava S."/>
            <person name="Singh M."/>
            <person name="Sahoo L."/>
            <person name="Jayasankar P."/>
            <person name="Meher P.K."/>
            <person name="Koringa P.G."/>
            <person name="Iquebal M.A."/>
            <person name="Das S.P."/>
            <person name="Bit A."/>
            <person name="Patnaik S."/>
            <person name="Patel N."/>
            <person name="Shah T.M."/>
            <person name="Hinsu A."/>
            <person name="Jena J.K."/>
        </authorList>
    </citation>
    <scope>NUCLEOTIDE SEQUENCE</scope>
    <source>
        <strain evidence="19">CIFAMagur01</strain>
        <tissue evidence="19">Testis</tissue>
    </source>
</reference>
<keyword evidence="11" id="KW-0807">Transducer</keyword>
<evidence type="ECO:0000256" key="9">
    <source>
        <dbReference type="ARBA" id="ARBA00023170"/>
    </source>
</evidence>
<dbReference type="GO" id="GO:0004930">
    <property type="term" value="F:G protein-coupled receptor activity"/>
    <property type="evidence" value="ECO:0007669"/>
    <property type="project" value="UniProtKB-KW"/>
</dbReference>
<evidence type="ECO:0000259" key="18">
    <source>
        <dbReference type="PROSITE" id="PS50853"/>
    </source>
</evidence>
<keyword evidence="7" id="KW-0297">G-protein coupled receptor</keyword>
<dbReference type="FunFam" id="2.60.40.10:FF:001097">
    <property type="entry name" value="Immunoglobulin-like and fibronectin type III domain-containing protein 1"/>
    <property type="match status" value="1"/>
</dbReference>
<dbReference type="OrthoDB" id="504170at2759"/>
<dbReference type="InterPro" id="IPR000162">
    <property type="entry name" value="GPCR_3_mtglu_rcpt"/>
</dbReference>
<feature type="transmembrane region" description="Helical" evidence="15">
    <location>
        <begin position="505"/>
        <end position="526"/>
    </location>
</feature>
<feature type="transmembrane region" description="Helical" evidence="15">
    <location>
        <begin position="379"/>
        <end position="398"/>
    </location>
</feature>
<dbReference type="FunFam" id="2.60.40.10:FF:001232">
    <property type="entry name" value="Immunoglobulin-like and fibronectin type III domain-containing 1"/>
    <property type="match status" value="1"/>
</dbReference>
<keyword evidence="20" id="KW-1185">Reference proteome</keyword>
<dbReference type="InterPro" id="IPR017979">
    <property type="entry name" value="GPCR_3_CS"/>
</dbReference>
<evidence type="ECO:0000256" key="12">
    <source>
        <dbReference type="ARBA" id="ARBA00023319"/>
    </source>
</evidence>
<dbReference type="PRINTS" id="PR00248">
    <property type="entry name" value="GPCRMGR"/>
</dbReference>
<keyword evidence="4 15" id="KW-0812">Transmembrane</keyword>
<evidence type="ECO:0000256" key="8">
    <source>
        <dbReference type="ARBA" id="ARBA00023136"/>
    </source>
</evidence>
<dbReference type="InterPro" id="IPR038550">
    <property type="entry name" value="GPCR_3_9-Cys_sf"/>
</dbReference>
<dbReference type="FunFam" id="2.60.40.10:FF:000084">
    <property type="entry name" value="Myosin binding protein C, slow type"/>
    <property type="match status" value="1"/>
</dbReference>
<dbReference type="InterPro" id="IPR011500">
    <property type="entry name" value="GPCR_3_9-Cys_dom"/>
</dbReference>
<evidence type="ECO:0000256" key="6">
    <source>
        <dbReference type="ARBA" id="ARBA00022989"/>
    </source>
</evidence>
<dbReference type="Pfam" id="PF00003">
    <property type="entry name" value="7tm_3"/>
    <property type="match status" value="1"/>
</dbReference>
<dbReference type="FunFam" id="3.40.50.2300:FF:000176">
    <property type="entry name" value="metabotropic glutamate receptor 7"/>
    <property type="match status" value="1"/>
</dbReference>
<feature type="compositionally biased region" description="Low complexity" evidence="14">
    <location>
        <begin position="1478"/>
        <end position="1498"/>
    </location>
</feature>
<dbReference type="InterPro" id="IPR036116">
    <property type="entry name" value="FN3_sf"/>
</dbReference>
<dbReference type="InterPro" id="IPR017978">
    <property type="entry name" value="GPCR_3_C"/>
</dbReference>
<sequence length="2095" mass="224797">SVCISQSVKIPREPKAGEFDKIIHRLVENPNARVVIIFANEDDIRRLLQAAKKANLTGHLLWVGSDSWGSKISPVLHQEEMAEGAVTILPKRQSIKGFDRYFISRTLENNRRNIWFAEFWENNFNCKLNRHALKKGSGIKKCTNQERIGKDSAYEQEGKVMFVIDAVYTMAHALHNMHKDLCPGKVGLCSRMDPIDGNLLLKYIRDVRITGIAGNPVQFNENGDAPGRYDIYQYQLNNKTAEYKIIGQWTDQLHLNIPEMQWPGGIKQIPSSICSQPCKPGWRKKVVKGIPCCWHCERCDGYQYQADPFTCKMCRFDLRPNKNHTSCQPIPIIKLEWSSPWAVMPVLIAIMGIMATMFVVVTFVRYNDTPIVKASGRELSYVLLTGIFLCYATTFLMISSPDVGICSLRRIFLGLGMSISYAALLTKTNRIYRIFEQGKMSVSAPRFISPASQLLITFSLISVQLLGVCIWFVVDPPQAFVDYEDQRMANPEMARGVLKCDISDLSLICLLGYSMLLMVTCTVYAIKTRGVPETFNEAKPIGFTMYTTCIIWLAFIPIFFGTSQSTEKMYIQTTTLTISVSLSASVSLGLLYIPKIYVVLLHPEQNVAKRSTRSLKAVVTAATMSNKFNPKASLRPNGEAKTELCENLETQGIKRRSKVPGVMITQYVEELPEGKSTPDFKRKPIALTIQEGKLAIFKAIVSGEPKPTVSWQRAKGVMNDPEKFQNKFDPITNEHTLEIPKVSGEEADTYKCFASNEYGKAVCTAVLNVIEVGFKKNKAMKKEEDLEDLAEFRNKLRRSAGKKVEKKDGEIDEAVWDLLLSADKKDYERICIEYGITDYRGMLKKLTELKKQREQEQALFIKHISNLKHIEVKSEGSATFELELELNDPNSRIFLYKNGIMVPYSKDTDSEMKHYLKQVGKKYVFTVRNLSPEDAGIYQVDVEGINVFSTDFKISPVDFLVKIQEVKAEEREDAMFECVTSLPMNQITWTLKNNPLSNSNKYEITVSEDKLIHRLKIIDCIPVDAGIYTAIAGINSCSAWLLVEADKDPAMKGKKAARKTTQAGGSEADLAKIAAAQLEKNKKEMEDALEAAKRARFDQDAAAAKAKAEAEAALAASRAAAAAKAAAAAQAAEAAHAAAKAKGMSEKDAKAQAEAAAAAATSRAQAEAEANARKMAEAKAKEAGLSAADIAKAGAVSAAMLSENLAAIDGLGLGGAGIGRTMGEAESAYLRGGAGLAGSAGVTGRSGAAGGFGAAEGSCSARGSGAAGGSGLAEGFGAAGGSGVVGGSGIVRGSGAAGGTGLAGGVGLAGTSGAAEGSGFAGGSGAAGGSGFPGGFGLAGDSGAAGGSGLAGGVGLTGASGPAQGSGLAGCTGGAGGAGNVGQAGFDALSKNGADAESASGGKSWKHARAEAVVADTVKVGGNPHGNPSSNPGHNPSRNPGHNPTGNPGHKQSSNPGHNPGGNPGHNPSGNPDPNPSGNPGHNPGSNPGHKQGSNPGHNPGGNPGHNPSGNPDPNPSGKPSHNPSGNPGQKKGSNPGHNPSRNPDGNPSDNPADNPGGDGVKPKGSEGAPPGGEATEVTKDESAEAGKRSGQTRQGPLLPEVPTDAGVHFTAGLEDCRAIVGESAELVCKLSCATFKGLWYKDGKEISGSTEGMTISKDGTTHKLKIQKVSEEFSGKYKFEAEGRKTEAMIIVEDPPRFATKDLEEFVKPKVVKINQKAEFKIPYIGHEANKIQWYKEGEELTRDANCRIVTTEGHSRLSLNKVQRKDTGEIKIKIKNDYGTAEATTNLVVLDKPTPPLGPLEIIEASPKCIEFKWRPPKDDGSCPITHYFLERNQIGRNTWKKIGQIPGEAHYKDTDVEHGKRYCYRITAENSEGVSELMETEDVQAGTKSYSGPPSAPKVVSAFKDCITLSWIPPTSTGGTDILGYNLEKRKKGSNVWNLVHSPEEPIRTKKYACEDVIEGNEYEFRVSAVNISGPGEPSAPSEIVAARDPKTPPGKVIDLKLTGSTYNTLTLSWTKPKAEGNNEAKGYFVEIRPAESTEWNRCNTSAIIMNTYTVKGLKSLAMYWVRVIAVNEGGAGEPTQMNKYVLAMPPP</sequence>
<feature type="non-terminal residue" evidence="19">
    <location>
        <position position="2095"/>
    </location>
</feature>
<dbReference type="SUPFAM" id="SSF48726">
    <property type="entry name" value="Immunoglobulin"/>
    <property type="match status" value="5"/>
</dbReference>
<feature type="domain" description="Ig-like" evidence="17">
    <location>
        <begin position="678"/>
        <end position="768"/>
    </location>
</feature>
<keyword evidence="5" id="KW-0677">Repeat</keyword>
<feature type="domain" description="Fibronectin type-III" evidence="18">
    <location>
        <begin position="1798"/>
        <end position="1893"/>
    </location>
</feature>
<evidence type="ECO:0000256" key="3">
    <source>
        <dbReference type="ARBA" id="ARBA00022475"/>
    </source>
</evidence>
<protein>
    <submittedName>
        <fullName evidence="19">Metabotropic glutamate receptor 4-like isoform X1</fullName>
    </submittedName>
</protein>
<dbReference type="InterPro" id="IPR003599">
    <property type="entry name" value="Ig_sub"/>
</dbReference>
<dbReference type="PRINTS" id="PR00593">
    <property type="entry name" value="MTABOTROPICR"/>
</dbReference>
<evidence type="ECO:0000256" key="11">
    <source>
        <dbReference type="ARBA" id="ARBA00023224"/>
    </source>
</evidence>
<feature type="transmembrane region" description="Helical" evidence="15">
    <location>
        <begin position="410"/>
        <end position="426"/>
    </location>
</feature>
<feature type="domain" description="Fibronectin type-III" evidence="18">
    <location>
        <begin position="1896"/>
        <end position="1992"/>
    </location>
</feature>
<dbReference type="InterPro" id="IPR001828">
    <property type="entry name" value="ANF_lig-bd_rcpt"/>
</dbReference>
<dbReference type="Proteomes" id="UP000727407">
    <property type="component" value="Unassembled WGS sequence"/>
</dbReference>
<dbReference type="SUPFAM" id="SSF53822">
    <property type="entry name" value="Periplasmic binding protein-like I"/>
    <property type="match status" value="1"/>
</dbReference>
<comment type="subcellular location">
    <subcellularLocation>
        <location evidence="1">Cell membrane</location>
        <topology evidence="1">Multi-pass membrane protein</topology>
    </subcellularLocation>
</comment>
<dbReference type="FunFam" id="2.60.40.10:FF:000031">
    <property type="entry name" value="Myosin-binding protein C, slow type"/>
    <property type="match status" value="1"/>
</dbReference>
<evidence type="ECO:0000313" key="19">
    <source>
        <dbReference type="EMBL" id="KAF5905655.1"/>
    </source>
</evidence>
<dbReference type="InterPro" id="IPR050726">
    <property type="entry name" value="mGluR"/>
</dbReference>
<feature type="transmembrane region" description="Helical" evidence="15">
    <location>
        <begin position="538"/>
        <end position="560"/>
    </location>
</feature>
<dbReference type="SMART" id="SM00060">
    <property type="entry name" value="FN3"/>
    <property type="match status" value="3"/>
</dbReference>
<evidence type="ECO:0000256" key="7">
    <source>
        <dbReference type="ARBA" id="ARBA00023040"/>
    </source>
</evidence>
<dbReference type="PROSITE" id="PS50259">
    <property type="entry name" value="G_PROTEIN_RECEP_F3_4"/>
    <property type="match status" value="1"/>
</dbReference>
<evidence type="ECO:0000256" key="5">
    <source>
        <dbReference type="ARBA" id="ARBA00022737"/>
    </source>
</evidence>
<evidence type="ECO:0000259" key="16">
    <source>
        <dbReference type="PROSITE" id="PS50259"/>
    </source>
</evidence>
<organism evidence="19 20">
    <name type="scientific">Clarias magur</name>
    <name type="common">Asian catfish</name>
    <name type="synonym">Macropteronotus magur</name>
    <dbReference type="NCBI Taxonomy" id="1594786"/>
    <lineage>
        <taxon>Eukaryota</taxon>
        <taxon>Metazoa</taxon>
        <taxon>Chordata</taxon>
        <taxon>Craniata</taxon>
        <taxon>Vertebrata</taxon>
        <taxon>Euteleostomi</taxon>
        <taxon>Actinopterygii</taxon>
        <taxon>Neopterygii</taxon>
        <taxon>Teleostei</taxon>
        <taxon>Ostariophysi</taxon>
        <taxon>Siluriformes</taxon>
        <taxon>Clariidae</taxon>
        <taxon>Clarias</taxon>
    </lineage>
</organism>
<dbReference type="Pfam" id="PF07679">
    <property type="entry name" value="I-set"/>
    <property type="match status" value="4"/>
</dbReference>
<dbReference type="Gene3D" id="2.10.50.30">
    <property type="entry name" value="GPCR, family 3, nine cysteines domain"/>
    <property type="match status" value="1"/>
</dbReference>
<evidence type="ECO:0000256" key="15">
    <source>
        <dbReference type="SAM" id="Phobius"/>
    </source>
</evidence>
<dbReference type="PROSITE" id="PS50853">
    <property type="entry name" value="FN3"/>
    <property type="match status" value="3"/>
</dbReference>
<keyword evidence="6 15" id="KW-1133">Transmembrane helix</keyword>
<dbReference type="SMART" id="SM00409">
    <property type="entry name" value="IG"/>
    <property type="match status" value="5"/>
</dbReference>
<dbReference type="SUPFAM" id="SSF49265">
    <property type="entry name" value="Fibronectin type III"/>
    <property type="match status" value="2"/>
</dbReference>
<evidence type="ECO:0000256" key="10">
    <source>
        <dbReference type="ARBA" id="ARBA00023180"/>
    </source>
</evidence>
<dbReference type="GO" id="GO:0005886">
    <property type="term" value="C:plasma membrane"/>
    <property type="evidence" value="ECO:0007669"/>
    <property type="project" value="UniProtKB-SubCell"/>
</dbReference>
<name>A0A8J4XFS5_CLAMG</name>
<dbReference type="InterPro" id="IPR007110">
    <property type="entry name" value="Ig-like_dom"/>
</dbReference>
<dbReference type="InterPro" id="IPR036179">
    <property type="entry name" value="Ig-like_dom_sf"/>
</dbReference>
<dbReference type="InterPro" id="IPR013098">
    <property type="entry name" value="Ig_I-set"/>
</dbReference>
<dbReference type="FunFam" id="2.10.50.30:FF:000001">
    <property type="entry name" value="metabotropic glutamate receptor 1"/>
    <property type="match status" value="1"/>
</dbReference>
<dbReference type="PRINTS" id="PR01054">
    <property type="entry name" value="MTABOTROPC4R"/>
</dbReference>
<dbReference type="Gene3D" id="3.40.50.2300">
    <property type="match status" value="2"/>
</dbReference>
<dbReference type="Pfam" id="PF07562">
    <property type="entry name" value="NCD3G"/>
    <property type="match status" value="1"/>
</dbReference>
<keyword evidence="8 15" id="KW-0472">Membrane</keyword>
<dbReference type="SMART" id="SM00408">
    <property type="entry name" value="IGc2"/>
    <property type="match status" value="2"/>
</dbReference>
<dbReference type="InterPro" id="IPR013783">
    <property type="entry name" value="Ig-like_fold"/>
</dbReference>
<dbReference type="Gene3D" id="2.60.40.10">
    <property type="entry name" value="Immunoglobulins"/>
    <property type="match status" value="8"/>
</dbReference>
<feature type="non-terminal residue" evidence="19">
    <location>
        <position position="1"/>
    </location>
</feature>
<dbReference type="InterPro" id="IPR001786">
    <property type="entry name" value="GPCR_3_mGluR4"/>
</dbReference>
<feature type="region of interest" description="Disordered" evidence="14">
    <location>
        <begin position="1419"/>
        <end position="1602"/>
    </location>
</feature>
<dbReference type="InterPro" id="IPR003961">
    <property type="entry name" value="FN3_dom"/>
</dbReference>
<feature type="domain" description="G-protein coupled receptors family 3 profile" evidence="16">
    <location>
        <begin position="341"/>
        <end position="615"/>
    </location>
</feature>
<dbReference type="PROSITE" id="PS00981">
    <property type="entry name" value="G_PROTEIN_RECEP_F3_3"/>
    <property type="match status" value="1"/>
</dbReference>
<dbReference type="Pfam" id="PF00041">
    <property type="entry name" value="fn3"/>
    <property type="match status" value="2"/>
</dbReference>
<dbReference type="EMBL" id="QNUK01000041">
    <property type="protein sequence ID" value="KAF5905655.1"/>
    <property type="molecule type" value="Genomic_DNA"/>
</dbReference>
<gene>
    <name evidence="19" type="ORF">DAT39_004629</name>
</gene>
<evidence type="ECO:0000256" key="2">
    <source>
        <dbReference type="ARBA" id="ARBA00007242"/>
    </source>
</evidence>
<evidence type="ECO:0000259" key="17">
    <source>
        <dbReference type="PROSITE" id="PS50835"/>
    </source>
</evidence>
<accession>A0A8J4XFS5</accession>
<dbReference type="PROSITE" id="PS00980">
    <property type="entry name" value="G_PROTEIN_RECEP_F3_2"/>
    <property type="match status" value="1"/>
</dbReference>
<dbReference type="InterPro" id="IPR040849">
    <property type="entry name" value="MyBP-C_THB"/>
</dbReference>
<feature type="transmembrane region" description="Helical" evidence="15">
    <location>
        <begin position="341"/>
        <end position="367"/>
    </location>
</feature>
<dbReference type="FunFam" id="2.60.40.10:FF:001231">
    <property type="entry name" value="Immunoglobulin-like and fibronectin type III domain containing 1"/>
    <property type="match status" value="1"/>
</dbReference>
<dbReference type="FunFam" id="2.60.40.10:FF:001267">
    <property type="entry name" value="Immunoglobulin-like and fibronectin type III domain containing 1"/>
    <property type="match status" value="1"/>
</dbReference>
<dbReference type="Pfam" id="PF01094">
    <property type="entry name" value="ANF_receptor"/>
    <property type="match status" value="1"/>
</dbReference>
<keyword evidence="3" id="KW-1003">Cell membrane</keyword>